<dbReference type="Proteomes" id="UP000525389">
    <property type="component" value="Unassembled WGS sequence"/>
</dbReference>
<comment type="caution">
    <text evidence="1">The sequence shown here is derived from an EMBL/GenBank/DDBJ whole genome shotgun (WGS) entry which is preliminary data.</text>
</comment>
<dbReference type="RefSeq" id="WP_184028333.1">
    <property type="nucleotide sequence ID" value="NZ_JACHFN010000006.1"/>
</dbReference>
<dbReference type="AlphaFoldDB" id="A0A7W8GF44"/>
<organism evidence="1 2">
    <name type="scientific">Deinococcus budaensis</name>
    <dbReference type="NCBI Taxonomy" id="1665626"/>
    <lineage>
        <taxon>Bacteria</taxon>
        <taxon>Thermotogati</taxon>
        <taxon>Deinococcota</taxon>
        <taxon>Deinococci</taxon>
        <taxon>Deinococcales</taxon>
        <taxon>Deinococcaceae</taxon>
        <taxon>Deinococcus</taxon>
    </lineage>
</organism>
<evidence type="ECO:0000313" key="2">
    <source>
        <dbReference type="Proteomes" id="UP000525389"/>
    </source>
</evidence>
<protein>
    <submittedName>
        <fullName evidence="1">Uncharacterized protein</fullName>
    </submittedName>
</protein>
<name>A0A7W8GF44_9DEIO</name>
<keyword evidence="2" id="KW-1185">Reference proteome</keyword>
<reference evidence="1 2" key="1">
    <citation type="submission" date="2020-08" db="EMBL/GenBank/DDBJ databases">
        <title>Genomic Encyclopedia of Type Strains, Phase IV (KMG-IV): sequencing the most valuable type-strain genomes for metagenomic binning, comparative biology and taxonomic classification.</title>
        <authorList>
            <person name="Goeker M."/>
        </authorList>
    </citation>
    <scope>NUCLEOTIDE SEQUENCE [LARGE SCALE GENOMIC DNA]</scope>
    <source>
        <strain evidence="1 2">DSM 101791</strain>
    </source>
</reference>
<gene>
    <name evidence="1" type="ORF">HNQ09_001914</name>
</gene>
<accession>A0A7W8GF44</accession>
<proteinExistence type="predicted"/>
<sequence length="53" mass="5879">MSSGGMGGGYGSPALQVALCYLDELAWQAAVWTFAQGRSAYREAWDLEHRKRE</sequence>
<evidence type="ECO:0000313" key="1">
    <source>
        <dbReference type="EMBL" id="MBB5234476.1"/>
    </source>
</evidence>
<dbReference type="EMBL" id="JACHFN010000006">
    <property type="protein sequence ID" value="MBB5234476.1"/>
    <property type="molecule type" value="Genomic_DNA"/>
</dbReference>